<dbReference type="EMBL" id="BMQM01000058">
    <property type="protein sequence ID" value="GGR75778.1"/>
    <property type="molecule type" value="Genomic_DNA"/>
</dbReference>
<proteinExistence type="predicted"/>
<evidence type="ECO:0000313" key="3">
    <source>
        <dbReference type="Proteomes" id="UP000634308"/>
    </source>
</evidence>
<comment type="caution">
    <text evidence="2">The sequence shown here is derived from an EMBL/GenBank/DDBJ whole genome shotgun (WGS) entry which is preliminary data.</text>
</comment>
<evidence type="ECO:0000313" key="2">
    <source>
        <dbReference type="EMBL" id="GGR75778.1"/>
    </source>
</evidence>
<organism evidence="2 3">
    <name type="scientific">Deinococcus seoulensis</name>
    <dbReference type="NCBI Taxonomy" id="1837379"/>
    <lineage>
        <taxon>Bacteria</taxon>
        <taxon>Thermotogati</taxon>
        <taxon>Deinococcota</taxon>
        <taxon>Deinococci</taxon>
        <taxon>Deinococcales</taxon>
        <taxon>Deinococcaceae</taxon>
        <taxon>Deinococcus</taxon>
    </lineage>
</organism>
<accession>A0ABQ2RYP0</accession>
<feature type="region of interest" description="Disordered" evidence="1">
    <location>
        <begin position="1"/>
        <end position="24"/>
    </location>
</feature>
<gene>
    <name evidence="2" type="ORF">GCM10008959_40950</name>
</gene>
<dbReference type="Proteomes" id="UP000634308">
    <property type="component" value="Unassembled WGS sequence"/>
</dbReference>
<evidence type="ECO:0000256" key="1">
    <source>
        <dbReference type="SAM" id="MobiDB-lite"/>
    </source>
</evidence>
<protein>
    <recommendedName>
        <fullName evidence="4">Replication protein</fullName>
    </recommendedName>
</protein>
<name>A0ABQ2RYP0_9DEIO</name>
<sequence length="319" mass="35556">MRHNVSGYNGCMSPVPQPPSSPPDGLEIARTQRLHLTAQALLFDIARRVRAGYIWHVGGEVPADKILGLVAKLSGQHSTHLDRVTRHRNKAAGEAAAVLFIWPVRNDPKGYTTTFRFLLLGTENLEGERMQDGRHKPVRVNLYPDDSAEFHLVATRRPWKRGESRKGPVPVTWEWQLCPRSLTLLRARMDAAARGPAHGLQQLIGAYSSLPMTGAYRRQLAEVMTSARQTWRTNQTPTARALRERIKRGEAVDPLRTSALPFMSSFPVMYADPPETLADHLAAAGRVRGEVKRSTAARMRAMHAAPHLNSEPVPEETPE</sequence>
<keyword evidence="3" id="KW-1185">Reference proteome</keyword>
<evidence type="ECO:0008006" key="4">
    <source>
        <dbReference type="Google" id="ProtNLM"/>
    </source>
</evidence>
<reference evidence="3" key="1">
    <citation type="journal article" date="2019" name="Int. J. Syst. Evol. Microbiol.">
        <title>The Global Catalogue of Microorganisms (GCM) 10K type strain sequencing project: providing services to taxonomists for standard genome sequencing and annotation.</title>
        <authorList>
            <consortium name="The Broad Institute Genomics Platform"/>
            <consortium name="The Broad Institute Genome Sequencing Center for Infectious Disease"/>
            <person name="Wu L."/>
            <person name="Ma J."/>
        </authorList>
    </citation>
    <scope>NUCLEOTIDE SEQUENCE [LARGE SCALE GENOMIC DNA]</scope>
    <source>
        <strain evidence="3">JCM 31404</strain>
    </source>
</reference>